<dbReference type="PANTHER" id="PTHR22916">
    <property type="entry name" value="GLYCOSYLTRANSFERASE"/>
    <property type="match status" value="1"/>
</dbReference>
<comment type="caution">
    <text evidence="2">The sequence shown here is derived from an EMBL/GenBank/DDBJ whole genome shotgun (WGS) entry which is preliminary data.</text>
</comment>
<evidence type="ECO:0000313" key="2">
    <source>
        <dbReference type="EMBL" id="MCH4287620.1"/>
    </source>
</evidence>
<feature type="domain" description="Glycosyltransferase 2-like" evidence="1">
    <location>
        <begin position="8"/>
        <end position="155"/>
    </location>
</feature>
<accession>A0ABS9RDA0</accession>
<dbReference type="InterPro" id="IPR029044">
    <property type="entry name" value="Nucleotide-diphossugar_trans"/>
</dbReference>
<reference evidence="2 3" key="1">
    <citation type="submission" date="2022-02" db="EMBL/GenBank/DDBJ databases">
        <title>Genome of Erysipelotrichaceae sp. nov. NSJ-176 isolated from human feces.</title>
        <authorList>
            <person name="Abdugheni R."/>
        </authorList>
    </citation>
    <scope>NUCLEOTIDE SEQUENCE [LARGE SCALE GENOMIC DNA]</scope>
    <source>
        <strain evidence="2 3">NSJ-176</strain>
    </source>
</reference>
<sequence>MEMNSKVSIITPVYNASGLISETIESVINQSYKDWELILVDDCSTDNSATIIKKYEELDNRIRYYCLECNSGAAVARNKGLELSTGRYIAYLDADDLWYVEKLEKQVNYVNENNAQFICCDYEKINEDGSKLNKIVKMPKSITYNQLLSNTIIQTVGVFIDLQKVNKKLLVMPNVRRGQDSATWLQMLKNGVKFNGQNEVLAAYRRVNNSLSSNKLNALKRTWYLYRGVEKLSIFKSIRCIFGWAYHASIKRIYLKNKGE</sequence>
<dbReference type="SUPFAM" id="SSF53448">
    <property type="entry name" value="Nucleotide-diphospho-sugar transferases"/>
    <property type="match status" value="1"/>
</dbReference>
<keyword evidence="3" id="KW-1185">Reference proteome</keyword>
<organism evidence="2 3">
    <name type="scientific">Amedibacillus hominis</name>
    <dbReference type="NCBI Taxonomy" id="2897776"/>
    <lineage>
        <taxon>Bacteria</taxon>
        <taxon>Bacillati</taxon>
        <taxon>Bacillota</taxon>
        <taxon>Erysipelotrichia</taxon>
        <taxon>Erysipelotrichales</taxon>
        <taxon>Erysipelotrichaceae</taxon>
        <taxon>Amedibacillus</taxon>
    </lineage>
</organism>
<dbReference type="InterPro" id="IPR001173">
    <property type="entry name" value="Glyco_trans_2-like"/>
</dbReference>
<name>A0ABS9RDA0_9FIRM</name>
<dbReference type="Proteomes" id="UP001202402">
    <property type="component" value="Unassembled WGS sequence"/>
</dbReference>
<proteinExistence type="predicted"/>
<dbReference type="RefSeq" id="WP_199483635.1">
    <property type="nucleotide sequence ID" value="NZ_JAKVPQ010000029.1"/>
</dbReference>
<gene>
    <name evidence="2" type="ORF">LQE99_21075</name>
</gene>
<protein>
    <submittedName>
        <fullName evidence="2">Glycosyltransferase</fullName>
    </submittedName>
</protein>
<dbReference type="EMBL" id="JAKVPQ010000029">
    <property type="protein sequence ID" value="MCH4287620.1"/>
    <property type="molecule type" value="Genomic_DNA"/>
</dbReference>
<dbReference type="Pfam" id="PF00535">
    <property type="entry name" value="Glycos_transf_2"/>
    <property type="match status" value="1"/>
</dbReference>
<dbReference type="PANTHER" id="PTHR22916:SF3">
    <property type="entry name" value="UDP-GLCNAC:BETAGAL BETA-1,3-N-ACETYLGLUCOSAMINYLTRANSFERASE-LIKE PROTEIN 1"/>
    <property type="match status" value="1"/>
</dbReference>
<evidence type="ECO:0000259" key="1">
    <source>
        <dbReference type="Pfam" id="PF00535"/>
    </source>
</evidence>
<dbReference type="Gene3D" id="3.90.550.10">
    <property type="entry name" value="Spore Coat Polysaccharide Biosynthesis Protein SpsA, Chain A"/>
    <property type="match status" value="1"/>
</dbReference>
<evidence type="ECO:0000313" key="3">
    <source>
        <dbReference type="Proteomes" id="UP001202402"/>
    </source>
</evidence>